<dbReference type="InterPro" id="IPR045155">
    <property type="entry name" value="Beta-lactam_cat"/>
</dbReference>
<evidence type="ECO:0000313" key="3">
    <source>
        <dbReference type="EMBL" id="HDX30240.1"/>
    </source>
</evidence>
<proteinExistence type="predicted"/>
<reference evidence="3" key="1">
    <citation type="journal article" date="2020" name="mSystems">
        <title>Genome- and Community-Level Interaction Insights into Carbon Utilization and Element Cycling Functions of Hydrothermarchaeota in Hydrothermal Sediment.</title>
        <authorList>
            <person name="Zhou Z."/>
            <person name="Liu Y."/>
            <person name="Xu W."/>
            <person name="Pan J."/>
            <person name="Luo Z.H."/>
            <person name="Li M."/>
        </authorList>
    </citation>
    <scope>NUCLEOTIDE SEQUENCE [LARGE SCALE GENOMIC DNA]</scope>
    <source>
        <strain evidence="3">SpSt-289</strain>
    </source>
</reference>
<dbReference type="GO" id="GO:0030655">
    <property type="term" value="P:beta-lactam antibiotic catabolic process"/>
    <property type="evidence" value="ECO:0007669"/>
    <property type="project" value="InterPro"/>
</dbReference>
<dbReference type="GO" id="GO:0008800">
    <property type="term" value="F:beta-lactamase activity"/>
    <property type="evidence" value="ECO:0007669"/>
    <property type="project" value="InterPro"/>
</dbReference>
<sequence>MRRRRLPSARFIHFTLLLIAVLALFPLYSHYKRLAAPVPPGVRLGGVDVTGLKTAEEIRNHLDPIYHDLIGVRFQNRLFMLDPDAYGFQVDFDQMVADAGRYLTGWEFVDIAVREALGLPQQVRNVPVHYTIDEAALRAWVEELAVQLNTAPIAARVVDIEASENAPATPTPVYPATVPQPRRGLQWMPGAPGYEIDIDASVARILAGLTSHDAREVELAVREIPPPMPTMRDLEPQLTRLLDDYPAFTAVSIIDLQHGESAHVDGDAAFSAMATLRVALAAAAMEKLPNGITADEPEAQQVGQWLDLALGKDPETTANQALTWLGDGSVTLGAQRLTAFVRSLGLENTFIQGEFGGIAQTPIRTPSNQRERPNTRPDANMQTTPEDMATLLAAIYECTQDVGLLRQRYPETITPEECATILFYMTHNELRSPVWRGLPQWDERWIVHRHGMSSAQQGDAALVWGPTGPYVISVFVFNPGLVGWEVANQSIADLSRIVWEFFEFQRSQGGPEAGPPPVLSPPPGYVKAAQEYAPSAANPSGQ</sequence>
<feature type="region of interest" description="Disordered" evidence="1">
    <location>
        <begin position="359"/>
        <end position="382"/>
    </location>
</feature>
<dbReference type="Gene3D" id="3.40.710.10">
    <property type="entry name" value="DD-peptidase/beta-lactamase superfamily"/>
    <property type="match status" value="1"/>
</dbReference>
<dbReference type="PANTHER" id="PTHR35333">
    <property type="entry name" value="BETA-LACTAMASE"/>
    <property type="match status" value="1"/>
</dbReference>
<evidence type="ECO:0000259" key="2">
    <source>
        <dbReference type="Pfam" id="PF13354"/>
    </source>
</evidence>
<dbReference type="InterPro" id="IPR012338">
    <property type="entry name" value="Beta-lactam/transpept-like"/>
</dbReference>
<dbReference type="EMBL" id="DSMG01000029">
    <property type="protein sequence ID" value="HDX30240.1"/>
    <property type="molecule type" value="Genomic_DNA"/>
</dbReference>
<gene>
    <name evidence="3" type="ORF">ENQ20_01970</name>
</gene>
<dbReference type="GO" id="GO:0046677">
    <property type="term" value="P:response to antibiotic"/>
    <property type="evidence" value="ECO:0007669"/>
    <property type="project" value="InterPro"/>
</dbReference>
<comment type="caution">
    <text evidence="3">The sequence shown here is derived from an EMBL/GenBank/DDBJ whole genome shotgun (WGS) entry which is preliminary data.</text>
</comment>
<dbReference type="SUPFAM" id="SSF56601">
    <property type="entry name" value="beta-lactamase/transpeptidase-like"/>
    <property type="match status" value="1"/>
</dbReference>
<evidence type="ECO:0000256" key="1">
    <source>
        <dbReference type="SAM" id="MobiDB-lite"/>
    </source>
</evidence>
<name>A0A7C1FPJ4_9CHLR</name>
<dbReference type="Pfam" id="PF13354">
    <property type="entry name" value="Beta-lactamase2"/>
    <property type="match status" value="1"/>
</dbReference>
<protein>
    <recommendedName>
        <fullName evidence="2">Beta-lactamase class A catalytic domain-containing protein</fullName>
    </recommendedName>
</protein>
<dbReference type="PANTHER" id="PTHR35333:SF3">
    <property type="entry name" value="BETA-LACTAMASE-TYPE TRANSPEPTIDASE FOLD CONTAINING PROTEIN"/>
    <property type="match status" value="1"/>
</dbReference>
<dbReference type="AlphaFoldDB" id="A0A7C1FPJ4"/>
<dbReference type="InterPro" id="IPR000871">
    <property type="entry name" value="Beta-lactam_class-A"/>
</dbReference>
<organism evidence="3">
    <name type="scientific">Caldilinea aerophila</name>
    <dbReference type="NCBI Taxonomy" id="133453"/>
    <lineage>
        <taxon>Bacteria</taxon>
        <taxon>Bacillati</taxon>
        <taxon>Chloroflexota</taxon>
        <taxon>Caldilineae</taxon>
        <taxon>Caldilineales</taxon>
        <taxon>Caldilineaceae</taxon>
        <taxon>Caldilinea</taxon>
    </lineage>
</organism>
<feature type="domain" description="Beta-lactamase class A catalytic" evidence="2">
    <location>
        <begin position="332"/>
        <end position="476"/>
    </location>
</feature>
<accession>A0A7C1FPJ4</accession>